<dbReference type="EC" id="2.7.13.3" evidence="2"/>
<sequence>MNSMTAFSLSMWATIASASLVGVWLWYRASESVSLRALAAYCIALAFWCTGHLLAIKGASQWAIPLLLSSPLLPTAFLHFVLAFCTEFIPKLKRYQNKFWLLYVIAGIVTAGSVALTGAELKPWLTFPHFISLHSPGWINLAYTALLGVIAHLILLQALRVCPANQRRSITAMFIVGGLGFVLAISFISPSIGLNTYPYPMLALPTYSLLLVYAVVRYQLVEVNRLVNRAVVWLALLVITMLVMSVFLAISTRWGLTELSEIPLWQLLIYSSALLLIAGLLYGPAQQFANRLVYPEIRFDQLKLDQWGYKLDQAKDWLELSDTIKQLWSRNSPTLIDVAINQPLLTTEHPAFIINQVNTNDNEHWQCKLVGWRNATPSEQHLAEIVTSLLPTTCAALDRGMKLAAAERQKLAQEHLVELGGLTATIAHELRNPLNIINMAAVQTDPSIQTHISNQVQRAEQLIQDVLSYAGQIQLRSENIQITSLIENVARQTQQLFNVKIHVNITNELNTYADPQKLHQVLTNLLENAAAFVNQTPEGLIEVDAHTNQQQIQINIHNNGPSIPQNIQGQLFSPFVSNRSGGSGLGLAIVRRIIDAHHGRVWHHTDAGWPVTFSIEIPRSIDRPNAIIIHPSTHRAS</sequence>
<dbReference type="InterPro" id="IPR036890">
    <property type="entry name" value="HATPase_C_sf"/>
</dbReference>
<keyword evidence="4" id="KW-0472">Membrane</keyword>
<accession>A0ABY6N6Q0</accession>
<dbReference type="SUPFAM" id="SSF47384">
    <property type="entry name" value="Homodimeric domain of signal transducing histidine kinase"/>
    <property type="match status" value="1"/>
</dbReference>
<keyword evidence="7" id="KW-1185">Reference proteome</keyword>
<proteinExistence type="predicted"/>
<dbReference type="InterPro" id="IPR005467">
    <property type="entry name" value="His_kinase_dom"/>
</dbReference>
<dbReference type="Pfam" id="PF02518">
    <property type="entry name" value="HATPase_c"/>
    <property type="match status" value="1"/>
</dbReference>
<feature type="transmembrane region" description="Helical" evidence="4">
    <location>
        <begin position="138"/>
        <end position="159"/>
    </location>
</feature>
<dbReference type="PROSITE" id="PS50109">
    <property type="entry name" value="HIS_KIN"/>
    <property type="match status" value="1"/>
</dbReference>
<dbReference type="EMBL" id="CP100390">
    <property type="protein sequence ID" value="UZE97788.1"/>
    <property type="molecule type" value="Genomic_DNA"/>
</dbReference>
<protein>
    <recommendedName>
        <fullName evidence="2">histidine kinase</fullName>
        <ecNumber evidence="2">2.7.13.3</ecNumber>
    </recommendedName>
</protein>
<organism evidence="6 7">
    <name type="scientific">Alkalimarinus alittae</name>
    <dbReference type="NCBI Taxonomy" id="2961619"/>
    <lineage>
        <taxon>Bacteria</taxon>
        <taxon>Pseudomonadati</taxon>
        <taxon>Pseudomonadota</taxon>
        <taxon>Gammaproteobacteria</taxon>
        <taxon>Alteromonadales</taxon>
        <taxon>Alteromonadaceae</taxon>
        <taxon>Alkalimarinus</taxon>
    </lineage>
</organism>
<dbReference type="PANTHER" id="PTHR43547">
    <property type="entry name" value="TWO-COMPONENT HISTIDINE KINASE"/>
    <property type="match status" value="1"/>
</dbReference>
<dbReference type="InterPro" id="IPR031621">
    <property type="entry name" value="HisKA_7TM"/>
</dbReference>
<name>A0ABY6N6Q0_9ALTE</name>
<dbReference type="InterPro" id="IPR003661">
    <property type="entry name" value="HisK_dim/P_dom"/>
</dbReference>
<evidence type="ECO:0000256" key="4">
    <source>
        <dbReference type="SAM" id="Phobius"/>
    </source>
</evidence>
<feature type="transmembrane region" description="Helical" evidence="4">
    <location>
        <begin position="199"/>
        <end position="218"/>
    </location>
</feature>
<dbReference type="InterPro" id="IPR036097">
    <property type="entry name" value="HisK_dim/P_sf"/>
</dbReference>
<evidence type="ECO:0000313" key="6">
    <source>
        <dbReference type="EMBL" id="UZE97788.1"/>
    </source>
</evidence>
<feature type="transmembrane region" description="Helical" evidence="4">
    <location>
        <begin position="100"/>
        <end position="118"/>
    </location>
</feature>
<feature type="transmembrane region" description="Helical" evidence="4">
    <location>
        <begin position="230"/>
        <end position="250"/>
    </location>
</feature>
<evidence type="ECO:0000313" key="7">
    <source>
        <dbReference type="Proteomes" id="UP001163739"/>
    </source>
</evidence>
<feature type="transmembrane region" description="Helical" evidence="4">
    <location>
        <begin position="6"/>
        <end position="26"/>
    </location>
</feature>
<feature type="domain" description="Histidine kinase" evidence="5">
    <location>
        <begin position="425"/>
        <end position="621"/>
    </location>
</feature>
<dbReference type="InterPro" id="IPR004358">
    <property type="entry name" value="Sig_transdc_His_kin-like_C"/>
</dbReference>
<keyword evidence="4" id="KW-0812">Transmembrane</keyword>
<dbReference type="PANTHER" id="PTHR43547:SF2">
    <property type="entry name" value="HYBRID SIGNAL TRANSDUCTION HISTIDINE KINASE C"/>
    <property type="match status" value="1"/>
</dbReference>
<keyword evidence="6" id="KW-0547">Nucleotide-binding</keyword>
<feature type="transmembrane region" description="Helical" evidence="4">
    <location>
        <begin position="38"/>
        <end position="56"/>
    </location>
</feature>
<dbReference type="SUPFAM" id="SSF55874">
    <property type="entry name" value="ATPase domain of HSP90 chaperone/DNA topoisomerase II/histidine kinase"/>
    <property type="match status" value="1"/>
</dbReference>
<dbReference type="Pfam" id="PF16927">
    <property type="entry name" value="HisKA_7TM"/>
    <property type="match status" value="1"/>
</dbReference>
<dbReference type="PRINTS" id="PR00344">
    <property type="entry name" value="BCTRLSENSOR"/>
</dbReference>
<reference evidence="6" key="1">
    <citation type="submission" date="2022-06" db="EMBL/GenBank/DDBJ databases">
        <title>Alkalimarinus sp. nov., isolated from gut of a Alitta virens.</title>
        <authorList>
            <person name="Yang A.I."/>
            <person name="Shin N.-R."/>
        </authorList>
    </citation>
    <scope>NUCLEOTIDE SEQUENCE</scope>
    <source>
        <strain evidence="6">A2M4</strain>
    </source>
</reference>
<dbReference type="InterPro" id="IPR003594">
    <property type="entry name" value="HATPase_dom"/>
</dbReference>
<dbReference type="Gene3D" id="3.30.565.10">
    <property type="entry name" value="Histidine kinase-like ATPase, C-terminal domain"/>
    <property type="match status" value="1"/>
</dbReference>
<keyword evidence="4" id="KW-1133">Transmembrane helix</keyword>
<evidence type="ECO:0000259" key="5">
    <source>
        <dbReference type="PROSITE" id="PS50109"/>
    </source>
</evidence>
<gene>
    <name evidence="6" type="ORF">NKI27_08660</name>
</gene>
<dbReference type="SMART" id="SM00387">
    <property type="entry name" value="HATPase_c"/>
    <property type="match status" value="1"/>
</dbReference>
<feature type="transmembrane region" description="Helical" evidence="4">
    <location>
        <begin position="62"/>
        <end position="88"/>
    </location>
</feature>
<dbReference type="Proteomes" id="UP001163739">
    <property type="component" value="Chromosome"/>
</dbReference>
<dbReference type="CDD" id="cd00082">
    <property type="entry name" value="HisKA"/>
    <property type="match status" value="1"/>
</dbReference>
<evidence type="ECO:0000256" key="1">
    <source>
        <dbReference type="ARBA" id="ARBA00000085"/>
    </source>
</evidence>
<dbReference type="Gene3D" id="1.10.287.130">
    <property type="match status" value="1"/>
</dbReference>
<dbReference type="GO" id="GO:0005524">
    <property type="term" value="F:ATP binding"/>
    <property type="evidence" value="ECO:0007669"/>
    <property type="project" value="UniProtKB-KW"/>
</dbReference>
<feature type="transmembrane region" description="Helical" evidence="4">
    <location>
        <begin position="171"/>
        <end position="193"/>
    </location>
</feature>
<evidence type="ECO:0000256" key="2">
    <source>
        <dbReference type="ARBA" id="ARBA00012438"/>
    </source>
</evidence>
<keyword evidence="6" id="KW-0067">ATP-binding</keyword>
<keyword evidence="3" id="KW-0597">Phosphoprotein</keyword>
<feature type="transmembrane region" description="Helical" evidence="4">
    <location>
        <begin position="262"/>
        <end position="282"/>
    </location>
</feature>
<evidence type="ECO:0000256" key="3">
    <source>
        <dbReference type="ARBA" id="ARBA00022553"/>
    </source>
</evidence>
<comment type="catalytic activity">
    <reaction evidence="1">
        <text>ATP + protein L-histidine = ADP + protein N-phospho-L-histidine.</text>
        <dbReference type="EC" id="2.7.13.3"/>
    </reaction>
</comment>